<gene>
    <name evidence="3" type="ORF">ACFFSA_42060</name>
</gene>
<feature type="region of interest" description="Disordered" evidence="1">
    <location>
        <begin position="22"/>
        <end position="54"/>
    </location>
</feature>
<name>A0ABV5SDD9_9ACTN</name>
<keyword evidence="2" id="KW-0732">Signal</keyword>
<keyword evidence="4" id="KW-1185">Reference proteome</keyword>
<dbReference type="RefSeq" id="WP_344990298.1">
    <property type="nucleotide sequence ID" value="NZ_BAAAXV010000005.1"/>
</dbReference>
<reference evidence="3 4" key="1">
    <citation type="submission" date="2024-09" db="EMBL/GenBank/DDBJ databases">
        <authorList>
            <person name="Sun Q."/>
            <person name="Mori K."/>
        </authorList>
    </citation>
    <scope>NUCLEOTIDE SEQUENCE [LARGE SCALE GENOMIC DNA]</scope>
    <source>
        <strain evidence="3 4">JCM 3143</strain>
    </source>
</reference>
<feature type="chain" id="PRO_5045965607" description="Lipoprotein" evidence="2">
    <location>
        <begin position="18"/>
        <end position="101"/>
    </location>
</feature>
<evidence type="ECO:0008006" key="5">
    <source>
        <dbReference type="Google" id="ProtNLM"/>
    </source>
</evidence>
<evidence type="ECO:0000256" key="1">
    <source>
        <dbReference type="SAM" id="MobiDB-lite"/>
    </source>
</evidence>
<organism evidence="3 4">
    <name type="scientific">Nonomuraea helvata</name>
    <dbReference type="NCBI Taxonomy" id="37484"/>
    <lineage>
        <taxon>Bacteria</taxon>
        <taxon>Bacillati</taxon>
        <taxon>Actinomycetota</taxon>
        <taxon>Actinomycetes</taxon>
        <taxon>Streptosporangiales</taxon>
        <taxon>Streptosporangiaceae</taxon>
        <taxon>Nonomuraea</taxon>
    </lineage>
</organism>
<sequence length="101" mass="10396">MTIKRPLCLLLVLPVTAACGLVGQGATGGPSTPFPSGQKRGAVTSASPQEAETVTAAEAKQILARWDRAEKEAMRQGGTDAGRMAHGGRLRDFGQAPHAGT</sequence>
<accession>A0ABV5SDD9</accession>
<protein>
    <recommendedName>
        <fullName evidence="5">Lipoprotein</fullName>
    </recommendedName>
</protein>
<proteinExistence type="predicted"/>
<comment type="caution">
    <text evidence="3">The sequence shown here is derived from an EMBL/GenBank/DDBJ whole genome shotgun (WGS) entry which is preliminary data.</text>
</comment>
<dbReference type="PROSITE" id="PS51257">
    <property type="entry name" value="PROKAR_LIPOPROTEIN"/>
    <property type="match status" value="1"/>
</dbReference>
<dbReference type="EMBL" id="JBHMBW010000062">
    <property type="protein sequence ID" value="MFB9629698.1"/>
    <property type="molecule type" value="Genomic_DNA"/>
</dbReference>
<evidence type="ECO:0000313" key="3">
    <source>
        <dbReference type="EMBL" id="MFB9629698.1"/>
    </source>
</evidence>
<feature type="region of interest" description="Disordered" evidence="1">
    <location>
        <begin position="69"/>
        <end position="101"/>
    </location>
</feature>
<feature type="signal peptide" evidence="2">
    <location>
        <begin position="1"/>
        <end position="17"/>
    </location>
</feature>
<dbReference type="Proteomes" id="UP001589532">
    <property type="component" value="Unassembled WGS sequence"/>
</dbReference>
<evidence type="ECO:0000256" key="2">
    <source>
        <dbReference type="SAM" id="SignalP"/>
    </source>
</evidence>
<evidence type="ECO:0000313" key="4">
    <source>
        <dbReference type="Proteomes" id="UP001589532"/>
    </source>
</evidence>